<reference evidence="2 3" key="1">
    <citation type="journal article" date="2019" name="Nat. Ecol. Evol.">
        <title>Megaphylogeny resolves global patterns of mushroom evolution.</title>
        <authorList>
            <person name="Varga T."/>
            <person name="Krizsan K."/>
            <person name="Foldi C."/>
            <person name="Dima B."/>
            <person name="Sanchez-Garcia M."/>
            <person name="Sanchez-Ramirez S."/>
            <person name="Szollosi G.J."/>
            <person name="Szarkandi J.G."/>
            <person name="Papp V."/>
            <person name="Albert L."/>
            <person name="Andreopoulos W."/>
            <person name="Angelini C."/>
            <person name="Antonin V."/>
            <person name="Barry K.W."/>
            <person name="Bougher N.L."/>
            <person name="Buchanan P."/>
            <person name="Buyck B."/>
            <person name="Bense V."/>
            <person name="Catcheside P."/>
            <person name="Chovatia M."/>
            <person name="Cooper J."/>
            <person name="Damon W."/>
            <person name="Desjardin D."/>
            <person name="Finy P."/>
            <person name="Geml J."/>
            <person name="Haridas S."/>
            <person name="Hughes K."/>
            <person name="Justo A."/>
            <person name="Karasinski D."/>
            <person name="Kautmanova I."/>
            <person name="Kiss B."/>
            <person name="Kocsube S."/>
            <person name="Kotiranta H."/>
            <person name="LaButti K.M."/>
            <person name="Lechner B.E."/>
            <person name="Liimatainen K."/>
            <person name="Lipzen A."/>
            <person name="Lukacs Z."/>
            <person name="Mihaltcheva S."/>
            <person name="Morgado L.N."/>
            <person name="Niskanen T."/>
            <person name="Noordeloos M.E."/>
            <person name="Ohm R.A."/>
            <person name="Ortiz-Santana B."/>
            <person name="Ovrebo C."/>
            <person name="Racz N."/>
            <person name="Riley R."/>
            <person name="Savchenko A."/>
            <person name="Shiryaev A."/>
            <person name="Soop K."/>
            <person name="Spirin V."/>
            <person name="Szebenyi C."/>
            <person name="Tomsovsky M."/>
            <person name="Tulloss R.E."/>
            <person name="Uehling J."/>
            <person name="Grigoriev I.V."/>
            <person name="Vagvolgyi C."/>
            <person name="Papp T."/>
            <person name="Martin F.M."/>
            <person name="Miettinen O."/>
            <person name="Hibbett D.S."/>
            <person name="Nagy L.G."/>
        </authorList>
    </citation>
    <scope>NUCLEOTIDE SEQUENCE [LARGE SCALE GENOMIC DNA]</scope>
    <source>
        <strain evidence="2 3">FP101781</strain>
    </source>
</reference>
<feature type="domain" description="Carboxylesterase type B" evidence="1">
    <location>
        <begin position="1"/>
        <end position="83"/>
    </location>
</feature>
<proteinExistence type="predicted"/>
<keyword evidence="3" id="KW-1185">Reference proteome</keyword>
<dbReference type="Proteomes" id="UP000298030">
    <property type="component" value="Unassembled WGS sequence"/>
</dbReference>
<name>A0A4Y7T9R4_COPMI</name>
<dbReference type="AlphaFoldDB" id="A0A4Y7T9R4"/>
<gene>
    <name evidence="2" type="ORF">FA13DRAFT_1629915</name>
</gene>
<comment type="caution">
    <text evidence="2">The sequence shown here is derived from an EMBL/GenBank/DDBJ whole genome shotgun (WGS) entry which is preliminary data.</text>
</comment>
<dbReference type="OrthoDB" id="408631at2759"/>
<feature type="non-terminal residue" evidence="2">
    <location>
        <position position="1"/>
    </location>
</feature>
<dbReference type="InterPro" id="IPR002018">
    <property type="entry name" value="CarbesteraseB"/>
</dbReference>
<sequence length="93" mass="10311">HGVDLDYTFGTLPPSATQADQDISREMLDYWVSFVVSGDPNDGKGGVRAKWPKYTPSNQVLLKLEAGKTEVIGDDYRKEAIQFLNKNSGVLNH</sequence>
<accession>A0A4Y7T9R4</accession>
<evidence type="ECO:0000313" key="3">
    <source>
        <dbReference type="Proteomes" id="UP000298030"/>
    </source>
</evidence>
<dbReference type="Pfam" id="PF00135">
    <property type="entry name" value="COesterase"/>
    <property type="match status" value="1"/>
</dbReference>
<dbReference type="SUPFAM" id="SSF53474">
    <property type="entry name" value="alpha/beta-Hydrolases"/>
    <property type="match status" value="1"/>
</dbReference>
<protein>
    <recommendedName>
        <fullName evidence="1">Carboxylesterase type B domain-containing protein</fullName>
    </recommendedName>
</protein>
<dbReference type="EMBL" id="QPFP01000021">
    <property type="protein sequence ID" value="TEB30903.1"/>
    <property type="molecule type" value="Genomic_DNA"/>
</dbReference>
<dbReference type="Gene3D" id="3.40.50.1820">
    <property type="entry name" value="alpha/beta hydrolase"/>
    <property type="match status" value="1"/>
</dbReference>
<evidence type="ECO:0000259" key="1">
    <source>
        <dbReference type="Pfam" id="PF00135"/>
    </source>
</evidence>
<organism evidence="2 3">
    <name type="scientific">Coprinellus micaceus</name>
    <name type="common">Glistening ink-cap mushroom</name>
    <name type="synonym">Coprinus micaceus</name>
    <dbReference type="NCBI Taxonomy" id="71717"/>
    <lineage>
        <taxon>Eukaryota</taxon>
        <taxon>Fungi</taxon>
        <taxon>Dikarya</taxon>
        <taxon>Basidiomycota</taxon>
        <taxon>Agaricomycotina</taxon>
        <taxon>Agaricomycetes</taxon>
        <taxon>Agaricomycetidae</taxon>
        <taxon>Agaricales</taxon>
        <taxon>Agaricineae</taxon>
        <taxon>Psathyrellaceae</taxon>
        <taxon>Coprinellus</taxon>
    </lineage>
</organism>
<evidence type="ECO:0000313" key="2">
    <source>
        <dbReference type="EMBL" id="TEB30903.1"/>
    </source>
</evidence>
<dbReference type="STRING" id="71717.A0A4Y7T9R4"/>
<dbReference type="InterPro" id="IPR029058">
    <property type="entry name" value="AB_hydrolase_fold"/>
</dbReference>